<comment type="caution">
    <text evidence="2">The sequence shown here is derived from an EMBL/GenBank/DDBJ whole genome shotgun (WGS) entry which is preliminary data.</text>
</comment>
<proteinExistence type="inferred from homology"/>
<keyword evidence="3" id="KW-1185">Reference proteome</keyword>
<dbReference type="GO" id="GO:0005737">
    <property type="term" value="C:cytoplasm"/>
    <property type="evidence" value="ECO:0007669"/>
    <property type="project" value="TreeGrafter"/>
</dbReference>
<dbReference type="GO" id="GO:0005634">
    <property type="term" value="C:nucleus"/>
    <property type="evidence" value="ECO:0007669"/>
    <property type="project" value="TreeGrafter"/>
</dbReference>
<evidence type="ECO:0000313" key="3">
    <source>
        <dbReference type="Proteomes" id="UP001258017"/>
    </source>
</evidence>
<dbReference type="PANTHER" id="PTHR11215:SF1">
    <property type="entry name" value="MYG1 EXONUCLEASE"/>
    <property type="match status" value="1"/>
</dbReference>
<dbReference type="PANTHER" id="PTHR11215">
    <property type="entry name" value="METAL DEPENDENT HYDROLASE - RELATED"/>
    <property type="match status" value="1"/>
</dbReference>
<dbReference type="Pfam" id="PF03690">
    <property type="entry name" value="MYG1_exonuc"/>
    <property type="match status" value="1"/>
</dbReference>
<gene>
    <name evidence="2" type="ORF">KPH14_011167</name>
</gene>
<dbReference type="EMBL" id="JAIFRP010000130">
    <property type="protein sequence ID" value="KAK2578964.1"/>
    <property type="molecule type" value="Genomic_DNA"/>
</dbReference>
<dbReference type="Proteomes" id="UP001258017">
    <property type="component" value="Unassembled WGS sequence"/>
</dbReference>
<name>A0AAD9RFZ6_9HYME</name>
<reference evidence="2" key="1">
    <citation type="submission" date="2021-08" db="EMBL/GenBank/DDBJ databases">
        <authorList>
            <person name="Misof B."/>
            <person name="Oliver O."/>
            <person name="Podsiadlowski L."/>
            <person name="Donath A."/>
            <person name="Peters R."/>
            <person name="Mayer C."/>
            <person name="Rust J."/>
            <person name="Gunkel S."/>
            <person name="Lesny P."/>
            <person name="Martin S."/>
            <person name="Oeyen J.P."/>
            <person name="Petersen M."/>
            <person name="Panagiotis P."/>
            <person name="Wilbrandt J."/>
            <person name="Tanja T."/>
        </authorList>
    </citation>
    <scope>NUCLEOTIDE SEQUENCE</scope>
    <source>
        <strain evidence="2">GBR_01_08_01A</strain>
        <tissue evidence="2">Thorax + abdomen</tissue>
    </source>
</reference>
<reference evidence="2" key="2">
    <citation type="journal article" date="2023" name="Commun. Biol.">
        <title>Intrasexual cuticular hydrocarbon dimorphism in a wasp sheds light on hydrocarbon biosynthesis genes in Hymenoptera.</title>
        <authorList>
            <person name="Moris V.C."/>
            <person name="Podsiadlowski L."/>
            <person name="Martin S."/>
            <person name="Oeyen J.P."/>
            <person name="Donath A."/>
            <person name="Petersen M."/>
            <person name="Wilbrandt J."/>
            <person name="Misof B."/>
            <person name="Liedtke D."/>
            <person name="Thamm M."/>
            <person name="Scheiner R."/>
            <person name="Schmitt T."/>
            <person name="Niehuis O."/>
        </authorList>
    </citation>
    <scope>NUCLEOTIDE SEQUENCE</scope>
    <source>
        <strain evidence="2">GBR_01_08_01A</strain>
    </source>
</reference>
<accession>A0AAD9RFZ6</accession>
<protein>
    <submittedName>
        <fullName evidence="2">Uncharacterized protein</fullName>
    </submittedName>
</protein>
<dbReference type="AlphaFoldDB" id="A0AAD9RFZ6"/>
<comment type="similarity">
    <text evidence="1">Belongs to the MYG1 family.</text>
</comment>
<evidence type="ECO:0000313" key="2">
    <source>
        <dbReference type="EMBL" id="KAK2578964.1"/>
    </source>
</evidence>
<sequence length="335" mass="38291">MSSNEIIKIGTHNGTFHCDEALAIFMLKLLPRYKDAVIIRSRDPDILVTCDILIDVGGKYDPSTNRYDHHMGDFNESLSTVMNKAGHESTIKLSSAGLIYCHFGQEIIKQFLPEDTSYTIKEVIFKRIYYGLIQEIDAIDNGIPMYDSEPFYNISTGISSRVSRLNPAWNDKTKDIDEQFRKAIDLVGEEFLHCVHYYINVWLPARHIVVNALTKRFQVSESGEIIELETVVPWQKHLEELEKELNIKPLIKYVIFKDDNNDSYRIRAVPVKPESFVCRLFLPESWAGLRLDALEKVCGVSGCDFVHSVRFIGGHMTREGAIEMARKALEIGKNT</sequence>
<dbReference type="InterPro" id="IPR003226">
    <property type="entry name" value="MYG1_exonuclease"/>
</dbReference>
<evidence type="ECO:0000256" key="1">
    <source>
        <dbReference type="ARBA" id="ARBA00010105"/>
    </source>
</evidence>
<organism evidence="2 3">
    <name type="scientific">Odynerus spinipes</name>
    <dbReference type="NCBI Taxonomy" id="1348599"/>
    <lineage>
        <taxon>Eukaryota</taxon>
        <taxon>Metazoa</taxon>
        <taxon>Ecdysozoa</taxon>
        <taxon>Arthropoda</taxon>
        <taxon>Hexapoda</taxon>
        <taxon>Insecta</taxon>
        <taxon>Pterygota</taxon>
        <taxon>Neoptera</taxon>
        <taxon>Endopterygota</taxon>
        <taxon>Hymenoptera</taxon>
        <taxon>Apocrita</taxon>
        <taxon>Aculeata</taxon>
        <taxon>Vespoidea</taxon>
        <taxon>Vespidae</taxon>
        <taxon>Eumeninae</taxon>
        <taxon>Odynerus</taxon>
    </lineage>
</organism>